<feature type="domain" description="ATPase AAA-type core" evidence="4">
    <location>
        <begin position="1"/>
        <end position="96"/>
    </location>
</feature>
<proteinExistence type="inferred from homology"/>
<reference evidence="6" key="2">
    <citation type="journal article" date="2017" name="Nat. Plants">
        <title>The Aegilops tauschii genome reveals multiple impacts of transposons.</title>
        <authorList>
            <person name="Zhao G."/>
            <person name="Zou C."/>
            <person name="Li K."/>
            <person name="Wang K."/>
            <person name="Li T."/>
            <person name="Gao L."/>
            <person name="Zhang X."/>
            <person name="Wang H."/>
            <person name="Yang Z."/>
            <person name="Liu X."/>
            <person name="Jiang W."/>
            <person name="Mao L."/>
            <person name="Kong X."/>
            <person name="Jiao Y."/>
            <person name="Jia J."/>
        </authorList>
    </citation>
    <scope>NUCLEOTIDE SEQUENCE [LARGE SCALE GENOMIC DNA]</scope>
    <source>
        <strain evidence="6">cv. AL8/78</strain>
    </source>
</reference>
<dbReference type="STRING" id="200361.A0A453QJX7"/>
<dbReference type="Pfam" id="PF00004">
    <property type="entry name" value="AAA"/>
    <property type="match status" value="1"/>
</dbReference>
<sequence length="152" mass="16954">IGEGSRMVRELFVIAREHAPSIIFMDEIDSIGSATMESGSGNGDSEVQRTMLKLLNQLDAFEASNKIKVLMATNRIDILDQALLRPGRIDRKIEFPNPNADSRDDILKIHSRKMNLMPGIDLKKIAEKMNGASGAELKLLKKSRPSCHFYPC</sequence>
<protein>
    <recommendedName>
        <fullName evidence="4">ATPase AAA-type core domain-containing protein</fullName>
    </recommendedName>
</protein>
<dbReference type="InterPro" id="IPR027417">
    <property type="entry name" value="P-loop_NTPase"/>
</dbReference>
<evidence type="ECO:0000313" key="5">
    <source>
        <dbReference type="EnsemblPlants" id="AET7Gv20163200.9"/>
    </source>
</evidence>
<dbReference type="EnsemblPlants" id="AET7Gv20163200.9">
    <property type="protein sequence ID" value="AET7Gv20163200.9"/>
    <property type="gene ID" value="AET7Gv20163200"/>
</dbReference>
<dbReference type="Gene3D" id="3.40.50.300">
    <property type="entry name" value="P-loop containing nucleotide triphosphate hydrolases"/>
    <property type="match status" value="1"/>
</dbReference>
<reference evidence="5" key="4">
    <citation type="submission" date="2019-03" db="UniProtKB">
        <authorList>
            <consortium name="EnsemblPlants"/>
        </authorList>
    </citation>
    <scope>IDENTIFICATION</scope>
</reference>
<dbReference type="InterPro" id="IPR050221">
    <property type="entry name" value="26S_Proteasome_ATPase"/>
</dbReference>
<dbReference type="Proteomes" id="UP000015105">
    <property type="component" value="Chromosome 7D"/>
</dbReference>
<dbReference type="Gene3D" id="1.10.8.60">
    <property type="match status" value="1"/>
</dbReference>
<evidence type="ECO:0000259" key="4">
    <source>
        <dbReference type="Pfam" id="PF00004"/>
    </source>
</evidence>
<dbReference type="PROSITE" id="PS00674">
    <property type="entry name" value="AAA"/>
    <property type="match status" value="1"/>
</dbReference>
<evidence type="ECO:0000313" key="6">
    <source>
        <dbReference type="Proteomes" id="UP000015105"/>
    </source>
</evidence>
<dbReference type="InterPro" id="IPR003960">
    <property type="entry name" value="ATPase_AAA_CS"/>
</dbReference>
<keyword evidence="1 3" id="KW-0547">Nucleotide-binding</keyword>
<dbReference type="PANTHER" id="PTHR23073">
    <property type="entry name" value="26S PROTEASOME REGULATORY SUBUNIT"/>
    <property type="match status" value="1"/>
</dbReference>
<comment type="similarity">
    <text evidence="3">Belongs to the AAA ATPase family.</text>
</comment>
<dbReference type="SUPFAM" id="SSF52540">
    <property type="entry name" value="P-loop containing nucleoside triphosphate hydrolases"/>
    <property type="match status" value="1"/>
</dbReference>
<dbReference type="GO" id="GO:0016887">
    <property type="term" value="F:ATP hydrolysis activity"/>
    <property type="evidence" value="ECO:0007669"/>
    <property type="project" value="InterPro"/>
</dbReference>
<keyword evidence="2 3" id="KW-0067">ATP-binding</keyword>
<keyword evidence="6" id="KW-1185">Reference proteome</keyword>
<reference evidence="6" key="1">
    <citation type="journal article" date="2014" name="Science">
        <title>Ancient hybridizations among the ancestral genomes of bread wheat.</title>
        <authorList>
            <consortium name="International Wheat Genome Sequencing Consortium,"/>
            <person name="Marcussen T."/>
            <person name="Sandve S.R."/>
            <person name="Heier L."/>
            <person name="Spannagl M."/>
            <person name="Pfeifer M."/>
            <person name="Jakobsen K.S."/>
            <person name="Wulff B.B."/>
            <person name="Steuernagel B."/>
            <person name="Mayer K.F."/>
            <person name="Olsen O.A."/>
        </authorList>
    </citation>
    <scope>NUCLEOTIDE SEQUENCE [LARGE SCALE GENOMIC DNA]</scope>
    <source>
        <strain evidence="6">cv. AL8/78</strain>
    </source>
</reference>
<evidence type="ECO:0000256" key="2">
    <source>
        <dbReference type="ARBA" id="ARBA00022840"/>
    </source>
</evidence>
<reference evidence="5" key="3">
    <citation type="journal article" date="2017" name="Nature">
        <title>Genome sequence of the progenitor of the wheat D genome Aegilops tauschii.</title>
        <authorList>
            <person name="Luo M.C."/>
            <person name="Gu Y.Q."/>
            <person name="Puiu D."/>
            <person name="Wang H."/>
            <person name="Twardziok S.O."/>
            <person name="Deal K.R."/>
            <person name="Huo N."/>
            <person name="Zhu T."/>
            <person name="Wang L."/>
            <person name="Wang Y."/>
            <person name="McGuire P.E."/>
            <person name="Liu S."/>
            <person name="Long H."/>
            <person name="Ramasamy R.K."/>
            <person name="Rodriguez J.C."/>
            <person name="Van S.L."/>
            <person name="Yuan L."/>
            <person name="Wang Z."/>
            <person name="Xia Z."/>
            <person name="Xiao L."/>
            <person name="Anderson O.D."/>
            <person name="Ouyang S."/>
            <person name="Liang Y."/>
            <person name="Zimin A.V."/>
            <person name="Pertea G."/>
            <person name="Qi P."/>
            <person name="Bennetzen J.L."/>
            <person name="Dai X."/>
            <person name="Dawson M.W."/>
            <person name="Muller H.G."/>
            <person name="Kugler K."/>
            <person name="Rivarola-Duarte L."/>
            <person name="Spannagl M."/>
            <person name="Mayer K.F.X."/>
            <person name="Lu F.H."/>
            <person name="Bevan M.W."/>
            <person name="Leroy P."/>
            <person name="Li P."/>
            <person name="You F.M."/>
            <person name="Sun Q."/>
            <person name="Liu Z."/>
            <person name="Lyons E."/>
            <person name="Wicker T."/>
            <person name="Salzberg S.L."/>
            <person name="Devos K.M."/>
            <person name="Dvorak J."/>
        </authorList>
    </citation>
    <scope>NUCLEOTIDE SEQUENCE [LARGE SCALE GENOMIC DNA]</scope>
    <source>
        <strain evidence="5">cv. AL8/78</strain>
    </source>
</reference>
<evidence type="ECO:0000256" key="3">
    <source>
        <dbReference type="RuleBase" id="RU003651"/>
    </source>
</evidence>
<dbReference type="GO" id="GO:0005524">
    <property type="term" value="F:ATP binding"/>
    <property type="evidence" value="ECO:0007669"/>
    <property type="project" value="UniProtKB-KW"/>
</dbReference>
<evidence type="ECO:0000256" key="1">
    <source>
        <dbReference type="ARBA" id="ARBA00022741"/>
    </source>
</evidence>
<dbReference type="AlphaFoldDB" id="A0A453QJX7"/>
<accession>A0A453QJX7</accession>
<name>A0A453QJX7_AEGTS</name>
<organism evidence="5 6">
    <name type="scientific">Aegilops tauschii subsp. strangulata</name>
    <name type="common">Goatgrass</name>
    <dbReference type="NCBI Taxonomy" id="200361"/>
    <lineage>
        <taxon>Eukaryota</taxon>
        <taxon>Viridiplantae</taxon>
        <taxon>Streptophyta</taxon>
        <taxon>Embryophyta</taxon>
        <taxon>Tracheophyta</taxon>
        <taxon>Spermatophyta</taxon>
        <taxon>Magnoliopsida</taxon>
        <taxon>Liliopsida</taxon>
        <taxon>Poales</taxon>
        <taxon>Poaceae</taxon>
        <taxon>BOP clade</taxon>
        <taxon>Pooideae</taxon>
        <taxon>Triticodae</taxon>
        <taxon>Triticeae</taxon>
        <taxon>Triticinae</taxon>
        <taxon>Aegilops</taxon>
    </lineage>
</organism>
<dbReference type="Gramene" id="AET7Gv20163200.9">
    <property type="protein sequence ID" value="AET7Gv20163200.9"/>
    <property type="gene ID" value="AET7Gv20163200"/>
</dbReference>
<reference evidence="5" key="5">
    <citation type="journal article" date="2021" name="G3 (Bethesda)">
        <title>Aegilops tauschii genome assembly Aet v5.0 features greater sequence contiguity and improved annotation.</title>
        <authorList>
            <person name="Wang L."/>
            <person name="Zhu T."/>
            <person name="Rodriguez J.C."/>
            <person name="Deal K.R."/>
            <person name="Dubcovsky J."/>
            <person name="McGuire P.E."/>
            <person name="Lux T."/>
            <person name="Spannagl M."/>
            <person name="Mayer K.F.X."/>
            <person name="Baldrich P."/>
            <person name="Meyers B.C."/>
            <person name="Huo N."/>
            <person name="Gu Y.Q."/>
            <person name="Zhou H."/>
            <person name="Devos K.M."/>
            <person name="Bennetzen J.L."/>
            <person name="Unver T."/>
            <person name="Budak H."/>
            <person name="Gulick P.J."/>
            <person name="Galiba G."/>
            <person name="Kalapos B."/>
            <person name="Nelson D.R."/>
            <person name="Li P."/>
            <person name="You F.M."/>
            <person name="Luo M.C."/>
            <person name="Dvorak J."/>
        </authorList>
    </citation>
    <scope>NUCLEOTIDE SEQUENCE [LARGE SCALE GENOMIC DNA]</scope>
    <source>
        <strain evidence="5">cv. AL8/78</strain>
    </source>
</reference>
<dbReference type="InterPro" id="IPR003959">
    <property type="entry name" value="ATPase_AAA_core"/>
</dbReference>